<dbReference type="RefSeq" id="WP_120355415.1">
    <property type="nucleotide sequence ID" value="NZ_RAQO01000007.1"/>
</dbReference>
<comment type="caution">
    <text evidence="2">The sequence shown here is derived from an EMBL/GenBank/DDBJ whole genome shotgun (WGS) entry which is preliminary data.</text>
</comment>
<evidence type="ECO:0000313" key="2">
    <source>
        <dbReference type="EMBL" id="RKF17391.1"/>
    </source>
</evidence>
<evidence type="ECO:0000256" key="1">
    <source>
        <dbReference type="SAM" id="SignalP"/>
    </source>
</evidence>
<accession>A0A420E9P0</accession>
<organism evidence="2 3">
    <name type="scientific">Alginatibacterium sediminis</name>
    <dbReference type="NCBI Taxonomy" id="2164068"/>
    <lineage>
        <taxon>Bacteria</taxon>
        <taxon>Pseudomonadati</taxon>
        <taxon>Pseudomonadota</taxon>
        <taxon>Gammaproteobacteria</taxon>
        <taxon>Alteromonadales</taxon>
        <taxon>Alteromonadaceae</taxon>
        <taxon>Alginatibacterium</taxon>
    </lineage>
</organism>
<dbReference type="OrthoDB" id="6401377at2"/>
<sequence length="102" mass="11717">MKTVLLFSVLLFAFNKPLLASNEPEFYDSIRTLEKLLSVVEEPIETYAFQEQGMEFTHFFSIDLNRSFIVNDELGEVCSTYVGRQIESCFPCQSQESSENCP</sequence>
<evidence type="ECO:0000313" key="3">
    <source>
        <dbReference type="Proteomes" id="UP000286482"/>
    </source>
</evidence>
<gene>
    <name evidence="2" type="ORF">DBZ36_13105</name>
</gene>
<keyword evidence="3" id="KW-1185">Reference proteome</keyword>
<feature type="signal peptide" evidence="1">
    <location>
        <begin position="1"/>
        <end position="20"/>
    </location>
</feature>
<name>A0A420E9P0_9ALTE</name>
<keyword evidence="1" id="KW-0732">Signal</keyword>
<dbReference type="Proteomes" id="UP000286482">
    <property type="component" value="Unassembled WGS sequence"/>
</dbReference>
<dbReference type="EMBL" id="RAQO01000007">
    <property type="protein sequence ID" value="RKF17391.1"/>
    <property type="molecule type" value="Genomic_DNA"/>
</dbReference>
<proteinExistence type="predicted"/>
<protein>
    <submittedName>
        <fullName evidence="2">Uncharacterized protein</fullName>
    </submittedName>
</protein>
<dbReference type="AlphaFoldDB" id="A0A420E9P0"/>
<feature type="chain" id="PRO_5019053738" evidence="1">
    <location>
        <begin position="21"/>
        <end position="102"/>
    </location>
</feature>
<reference evidence="2 3" key="1">
    <citation type="submission" date="2018-09" db="EMBL/GenBank/DDBJ databases">
        <authorList>
            <person name="Wang Z."/>
        </authorList>
    </citation>
    <scope>NUCLEOTIDE SEQUENCE [LARGE SCALE GENOMIC DNA]</scope>
    <source>
        <strain evidence="2 3">ALS 81</strain>
    </source>
</reference>